<dbReference type="InterPro" id="IPR013602">
    <property type="entry name" value="Dynein_heavy_linker"/>
</dbReference>
<keyword evidence="8 13" id="KW-0175">Coiled coil</keyword>
<accession>A0AAE1FXB9</accession>
<evidence type="ECO:0000256" key="8">
    <source>
        <dbReference type="ARBA" id="ARBA00023054"/>
    </source>
</evidence>
<keyword evidence="18" id="KW-1185">Reference proteome</keyword>
<evidence type="ECO:0000256" key="7">
    <source>
        <dbReference type="ARBA" id="ARBA00023017"/>
    </source>
</evidence>
<dbReference type="PANTHER" id="PTHR22878:SF71">
    <property type="entry name" value="DYNEIN, AXONEMAL, HEAVY CHAIN 3"/>
    <property type="match status" value="1"/>
</dbReference>
<feature type="region of interest" description="Disordered" evidence="14">
    <location>
        <begin position="84"/>
        <end position="149"/>
    </location>
</feature>
<keyword evidence="6" id="KW-0067">ATP-binding</keyword>
<reference evidence="17" key="1">
    <citation type="submission" date="2023-10" db="EMBL/GenBank/DDBJ databases">
        <title>Genome assemblies of two species of porcelain crab, Petrolisthes cinctipes and Petrolisthes manimaculis (Anomura: Porcellanidae).</title>
        <authorList>
            <person name="Angst P."/>
        </authorList>
    </citation>
    <scope>NUCLEOTIDE SEQUENCE</scope>
    <source>
        <strain evidence="17">PB745_01</strain>
        <tissue evidence="17">Gill</tissue>
    </source>
</reference>
<keyword evidence="9" id="KW-0969">Cilium</keyword>
<name>A0AAE1FXB9_PETCI</name>
<dbReference type="InterPro" id="IPR027417">
    <property type="entry name" value="P-loop_NTPase"/>
</dbReference>
<feature type="coiled-coil region" evidence="13">
    <location>
        <begin position="918"/>
        <end position="978"/>
    </location>
</feature>
<keyword evidence="4" id="KW-0677">Repeat</keyword>
<protein>
    <recommendedName>
        <fullName evidence="19">Dynein heavy chain 3, axonemal</fullName>
    </recommendedName>
</protein>
<dbReference type="GO" id="GO:0005930">
    <property type="term" value="C:axoneme"/>
    <property type="evidence" value="ECO:0007669"/>
    <property type="project" value="UniProtKB-SubCell"/>
</dbReference>
<feature type="compositionally biased region" description="Basic and acidic residues" evidence="14">
    <location>
        <begin position="136"/>
        <end position="149"/>
    </location>
</feature>
<dbReference type="Gene3D" id="3.20.180.20">
    <property type="entry name" value="Dynein heavy chain, N-terminal domain 2"/>
    <property type="match status" value="1"/>
</dbReference>
<evidence type="ECO:0000256" key="5">
    <source>
        <dbReference type="ARBA" id="ARBA00022741"/>
    </source>
</evidence>
<dbReference type="FunFam" id="1.10.287.2620:FF:000002">
    <property type="entry name" value="Dynein heavy chain 2, axonemal"/>
    <property type="match status" value="1"/>
</dbReference>
<dbReference type="GO" id="GO:0005874">
    <property type="term" value="C:microtubule"/>
    <property type="evidence" value="ECO:0007669"/>
    <property type="project" value="UniProtKB-KW"/>
</dbReference>
<comment type="caution">
    <text evidence="17">The sequence shown here is derived from an EMBL/GenBank/DDBJ whole genome shotgun (WGS) entry which is preliminary data.</text>
</comment>
<dbReference type="FunFam" id="1.20.140.100:FF:000004">
    <property type="entry name" value="Dynein axonemal heavy chain 6"/>
    <property type="match status" value="1"/>
</dbReference>
<dbReference type="GO" id="GO:0051959">
    <property type="term" value="F:dynein light intermediate chain binding"/>
    <property type="evidence" value="ECO:0007669"/>
    <property type="project" value="InterPro"/>
</dbReference>
<dbReference type="Gene3D" id="1.20.58.1120">
    <property type="match status" value="1"/>
</dbReference>
<evidence type="ECO:0000256" key="4">
    <source>
        <dbReference type="ARBA" id="ARBA00022737"/>
    </source>
</evidence>
<keyword evidence="2" id="KW-0963">Cytoplasm</keyword>
<dbReference type="SUPFAM" id="SSF52540">
    <property type="entry name" value="P-loop containing nucleoside triphosphate hydrolases"/>
    <property type="match status" value="1"/>
</dbReference>
<evidence type="ECO:0000256" key="11">
    <source>
        <dbReference type="ARBA" id="ARBA00023212"/>
    </source>
</evidence>
<keyword evidence="10" id="KW-0505">Motor protein</keyword>
<feature type="region of interest" description="Disordered" evidence="14">
    <location>
        <begin position="1"/>
        <end position="63"/>
    </location>
</feature>
<comment type="subcellular location">
    <subcellularLocation>
        <location evidence="1">Cytoplasm</location>
        <location evidence="1">Cytoskeleton</location>
        <location evidence="1">Cilium axoneme</location>
    </subcellularLocation>
</comment>
<evidence type="ECO:0000259" key="15">
    <source>
        <dbReference type="Pfam" id="PF08393"/>
    </source>
</evidence>
<dbReference type="InterPro" id="IPR026983">
    <property type="entry name" value="DHC"/>
</dbReference>
<dbReference type="Gene3D" id="1.20.140.100">
    <property type="entry name" value="Dynein heavy chain, N-terminal domain 2"/>
    <property type="match status" value="1"/>
</dbReference>
<dbReference type="FunFam" id="3.20.180.20:FF:000003">
    <property type="entry name" value="Dynein heavy chain 12, axonemal"/>
    <property type="match status" value="1"/>
</dbReference>
<evidence type="ECO:0000259" key="16">
    <source>
        <dbReference type="Pfam" id="PF12774"/>
    </source>
</evidence>
<evidence type="ECO:0000256" key="2">
    <source>
        <dbReference type="ARBA" id="ARBA00022490"/>
    </source>
</evidence>
<evidence type="ECO:0000313" key="17">
    <source>
        <dbReference type="EMBL" id="KAK3881281.1"/>
    </source>
</evidence>
<feature type="compositionally biased region" description="Polar residues" evidence="14">
    <location>
        <begin position="1"/>
        <end position="15"/>
    </location>
</feature>
<feature type="domain" description="Dynein heavy chain linker" evidence="15">
    <location>
        <begin position="995"/>
        <end position="1394"/>
    </location>
</feature>
<dbReference type="Pfam" id="PF08393">
    <property type="entry name" value="DHC_N2"/>
    <property type="match status" value="1"/>
</dbReference>
<keyword evidence="12" id="KW-0966">Cell projection</keyword>
<dbReference type="GO" id="GO:0030286">
    <property type="term" value="C:dynein complex"/>
    <property type="evidence" value="ECO:0007669"/>
    <property type="project" value="UniProtKB-KW"/>
</dbReference>
<dbReference type="Gene3D" id="1.10.287.2620">
    <property type="match status" value="1"/>
</dbReference>
<organism evidence="17 18">
    <name type="scientific">Petrolisthes cinctipes</name>
    <name type="common">Flat porcelain crab</name>
    <dbReference type="NCBI Taxonomy" id="88211"/>
    <lineage>
        <taxon>Eukaryota</taxon>
        <taxon>Metazoa</taxon>
        <taxon>Ecdysozoa</taxon>
        <taxon>Arthropoda</taxon>
        <taxon>Crustacea</taxon>
        <taxon>Multicrustacea</taxon>
        <taxon>Malacostraca</taxon>
        <taxon>Eumalacostraca</taxon>
        <taxon>Eucarida</taxon>
        <taxon>Decapoda</taxon>
        <taxon>Pleocyemata</taxon>
        <taxon>Anomura</taxon>
        <taxon>Galatheoidea</taxon>
        <taxon>Porcellanidae</taxon>
        <taxon>Petrolisthes</taxon>
    </lineage>
</organism>
<gene>
    <name evidence="17" type="ORF">Pcinc_014267</name>
</gene>
<dbReference type="FunFam" id="1.20.58.1120:FF:000001">
    <property type="entry name" value="dynein heavy chain 2, axonemal"/>
    <property type="match status" value="1"/>
</dbReference>
<evidence type="ECO:0000256" key="9">
    <source>
        <dbReference type="ARBA" id="ARBA00023069"/>
    </source>
</evidence>
<evidence type="ECO:0000256" key="3">
    <source>
        <dbReference type="ARBA" id="ARBA00022701"/>
    </source>
</evidence>
<evidence type="ECO:0000256" key="1">
    <source>
        <dbReference type="ARBA" id="ARBA00004430"/>
    </source>
</evidence>
<evidence type="ECO:0000256" key="10">
    <source>
        <dbReference type="ARBA" id="ARBA00023175"/>
    </source>
</evidence>
<dbReference type="GO" id="GO:0005524">
    <property type="term" value="F:ATP binding"/>
    <property type="evidence" value="ECO:0007669"/>
    <property type="project" value="UniProtKB-KW"/>
</dbReference>
<proteinExistence type="predicted"/>
<dbReference type="EMBL" id="JAWQEG010001235">
    <property type="protein sequence ID" value="KAK3881281.1"/>
    <property type="molecule type" value="Genomic_DNA"/>
</dbReference>
<evidence type="ECO:0008006" key="19">
    <source>
        <dbReference type="Google" id="ProtNLM"/>
    </source>
</evidence>
<dbReference type="InterPro" id="IPR042228">
    <property type="entry name" value="Dynein_linker_3"/>
</dbReference>
<evidence type="ECO:0000256" key="6">
    <source>
        <dbReference type="ARBA" id="ARBA00022840"/>
    </source>
</evidence>
<keyword evidence="3" id="KW-0493">Microtubule</keyword>
<evidence type="ECO:0000313" key="18">
    <source>
        <dbReference type="Proteomes" id="UP001286313"/>
    </source>
</evidence>
<feature type="compositionally biased region" description="Low complexity" evidence="14">
    <location>
        <begin position="88"/>
        <end position="113"/>
    </location>
</feature>
<dbReference type="Gene3D" id="3.40.50.300">
    <property type="entry name" value="P-loop containing nucleotide triphosphate hydrolases"/>
    <property type="match status" value="1"/>
</dbReference>
<evidence type="ECO:0000256" key="14">
    <source>
        <dbReference type="SAM" id="MobiDB-lite"/>
    </source>
</evidence>
<evidence type="ECO:0000256" key="13">
    <source>
        <dbReference type="SAM" id="Coils"/>
    </source>
</evidence>
<dbReference type="GO" id="GO:0045505">
    <property type="term" value="F:dynein intermediate chain binding"/>
    <property type="evidence" value="ECO:0007669"/>
    <property type="project" value="InterPro"/>
</dbReference>
<dbReference type="FunFam" id="3.40.50.300:FF:000044">
    <property type="entry name" value="Dynein heavy chain 5, axonemal"/>
    <property type="match status" value="1"/>
</dbReference>
<evidence type="ECO:0000256" key="12">
    <source>
        <dbReference type="ARBA" id="ARBA00023273"/>
    </source>
</evidence>
<feature type="compositionally biased region" description="Polar residues" evidence="14">
    <location>
        <begin position="54"/>
        <end position="63"/>
    </location>
</feature>
<dbReference type="InterPro" id="IPR042222">
    <property type="entry name" value="Dynein_2_N"/>
</dbReference>
<dbReference type="Proteomes" id="UP001286313">
    <property type="component" value="Unassembled WGS sequence"/>
</dbReference>
<dbReference type="PANTHER" id="PTHR22878">
    <property type="entry name" value="DYNEIN HEAVY CHAIN 6, AXONEMAL-LIKE-RELATED"/>
    <property type="match status" value="1"/>
</dbReference>
<dbReference type="Pfam" id="PF12774">
    <property type="entry name" value="AAA_6"/>
    <property type="match status" value="1"/>
</dbReference>
<dbReference type="InterPro" id="IPR035699">
    <property type="entry name" value="AAA_6"/>
</dbReference>
<sequence>MANNKESSSFFQTSVGEKRGIPPMRLKRSQSARPRQPGIIPNTHTPRLPPAHNTPYSLVTPAKTTVKQDKIQGMGELEVMAERHTTDTTSSETNYYTRSSSSSASPAMPVSLSPLQHPVQQKRTSLKRPKSAAVTRGRERVKMKAAKKDTMMVPEEIEKEESEMEEFPPLLLDCFKTKAVLAKRVNHVLTPSERIGSHMTPFSYLVRIPPRFPHGRQAYSILPRILNPHTHVILRPNRNPEMRIVLVTRLLRRHYRLWCLSQSISASRSSRRSLSLSSTNTSTSLSSRPRLSPAGMKVVKELHLQEVLKKQQERAKREAAKARKRGKTIKAGGRRHVQEVTKYREASELCGLEEQLEQQKAARARLPHPSPQDLARFSHYLTQGIQDHHITAPPHNLLKVVTLDVDKMVLRNIRFRLVVSELVEELRACYLQGVRVAILRYSLLCPAVRNRVKISVAPVVQEPLVIRAPVPWHQSFITGAHHCYHNLFTLNHILSAIDTIWEERFSNLRFVDLGALVECEEKAVPTPEALEAAVRTHCAQTRVVLLQKWLPAVARIFGEQVESWRTLVPTDAGESLRQVKRFFSAVRSRMSLQLRSLVLASISDFRDSLIRHKAGNYYEGEYMEESFLERGVLEVSVGVESGGVIFCPPLQHTHHRLLACLDAIVEHNQRLPRVEQLLFPEMSKRRLYLHAVSGEEEAVEAVRQEVSNLFQSNAPGPTTYVTLYAQYTHLLDDNTRTRVHTFIENCGVLKEGKKLLAMLRQLGGEAVQLRDYVPLGLILLNCQHVNHLLQKEVKELTTAILDYFVLRNKEHDKDICRSFDDMSTKLSQVTDVTAEIVELSNYLHICSSQTMTQLLQEIQNATDRLMFLLQFGRVPEDQVQLINRMYAWPHKIHEDFRLAEARLSHKRDLKETALKARVAAFEKTLQVYQKELEEVRGRDNFIMKEIRVDTMKRNVELLDRLTSQLHQAKEELQGINEEQSLLSWEMTKFPLLQAMVTLKEPYDQLWHTTYDFHQKYERWYNGPFMGLDAEAICEEVEAMWKTMYKLTKTFLDQVGSRRVAEYVKERIEKFRQHVPVLQCICNPGLRERHWKQLGEHLGMELNLTPETSLSDMIEAGLPSIQRKLEEISHAASKEFSLEKALEKMKGEWASVVFEFKPWRETGVSVLAAVDDIQVLLDEHTQKVQTMRGSPYVKPFEAEIRSWEEKLLSMQDILDAWIKCQVTWLYLEPIFSSEDIMKQMPVEGRKFTRVDATWRQLMKTAVTDPHALVATQQPNMLPRLHECNRLLEEIQKGLNDYLEKKRLFFPRFFFLSNDELLEILSETKDPQRVQPHLRKCFEGISRLHFSPQQEIEGMISAEGELVQFSNRVIPSKARGLVERWLVEVEDMMVQSVQDAAVRAVENQPLTPHHQWITQWPSQVVLAVSQIIWTTEITAILTKGGDLKEYLKGCVGRIQEVVGLVRGKLDQGTRLTMGALIVTYVHGRDVVDELVQRGVVGVKDFSWVCQLRYYWVNELIKVSMMLTTLDYGYEYLGNTSRLVITPLTDRCFRTLMGALKLYLGGSPEGPAGTGKTETCKDLAKAVAKQCIIFNCSDGLDHKAMAKFFKGLAQSGAWACFDEFNRIQLEVLSVVGQQIRTIQAAVARRAPRFVFQGADLVLNPTCAIFITMNPG</sequence>
<feature type="domain" description="Dynein heavy chain hydrolytic ATP-binding dynein motor region" evidence="16">
    <location>
        <begin position="1525"/>
        <end position="1668"/>
    </location>
</feature>
<dbReference type="GO" id="GO:0007018">
    <property type="term" value="P:microtubule-based movement"/>
    <property type="evidence" value="ECO:0007669"/>
    <property type="project" value="InterPro"/>
</dbReference>
<feature type="region of interest" description="Disordered" evidence="14">
    <location>
        <begin position="270"/>
        <end position="292"/>
    </location>
</feature>
<keyword evidence="7" id="KW-0243">Dynein</keyword>
<keyword evidence="11" id="KW-0206">Cytoskeleton</keyword>
<keyword evidence="5" id="KW-0547">Nucleotide-binding</keyword>